<sequence>ETWTCSHLKPSVQQGQQQFFLSGLPHSSGVLHCEMHYSQLLQELPKEYRASVLPAYPPKKLFSLISYRGAVREIYLGLPDDLIVSFYIDLNPLYAQTISHIACGWITGHQAAAPATEISASKGLQITVNSASSSTCLASNSEKAACLWCWQVTSSVPLPNGGTSNLDQAGRGVPGTGFEIPHEQGPTTAIMVSICLLSIVDDLRVKNLEM</sequence>
<gene>
    <name evidence="1" type="ORF">J0S82_013358</name>
</gene>
<dbReference type="EMBL" id="JAGFMF010012021">
    <property type="protein sequence ID" value="KAG8508497.1"/>
    <property type="molecule type" value="Genomic_DNA"/>
</dbReference>
<dbReference type="Proteomes" id="UP000700334">
    <property type="component" value="Unassembled WGS sequence"/>
</dbReference>
<protein>
    <submittedName>
        <fullName evidence="1">Uncharacterized protein</fullName>
    </submittedName>
</protein>
<accession>A0A8J5ZXA0</accession>
<proteinExistence type="predicted"/>
<reference evidence="1" key="1">
    <citation type="journal article" date="2021" name="Evol. Appl.">
        <title>The genome of the Pyrenean desman and the effects of bottlenecks and inbreeding on the genomic landscape of an endangered species.</title>
        <authorList>
            <person name="Escoda L."/>
            <person name="Castresana J."/>
        </authorList>
    </citation>
    <scope>NUCLEOTIDE SEQUENCE</scope>
    <source>
        <strain evidence="1">IBE-C5619</strain>
    </source>
</reference>
<comment type="caution">
    <text evidence="1">The sequence shown here is derived from an EMBL/GenBank/DDBJ whole genome shotgun (WGS) entry which is preliminary data.</text>
</comment>
<evidence type="ECO:0000313" key="2">
    <source>
        <dbReference type="Proteomes" id="UP000700334"/>
    </source>
</evidence>
<evidence type="ECO:0000313" key="1">
    <source>
        <dbReference type="EMBL" id="KAG8508497.1"/>
    </source>
</evidence>
<organism evidence="1 2">
    <name type="scientific">Galemys pyrenaicus</name>
    <name type="common">Iberian desman</name>
    <name type="synonym">Pyrenean desman</name>
    <dbReference type="NCBI Taxonomy" id="202257"/>
    <lineage>
        <taxon>Eukaryota</taxon>
        <taxon>Metazoa</taxon>
        <taxon>Chordata</taxon>
        <taxon>Craniata</taxon>
        <taxon>Vertebrata</taxon>
        <taxon>Euteleostomi</taxon>
        <taxon>Mammalia</taxon>
        <taxon>Eutheria</taxon>
        <taxon>Laurasiatheria</taxon>
        <taxon>Eulipotyphla</taxon>
        <taxon>Talpidae</taxon>
        <taxon>Galemys</taxon>
    </lineage>
</organism>
<keyword evidence="2" id="KW-1185">Reference proteome</keyword>
<feature type="non-terminal residue" evidence="1">
    <location>
        <position position="210"/>
    </location>
</feature>
<feature type="non-terminal residue" evidence="1">
    <location>
        <position position="1"/>
    </location>
</feature>
<dbReference type="AlphaFoldDB" id="A0A8J5ZXA0"/>
<name>A0A8J5ZXA0_GALPY</name>